<keyword evidence="3 8" id="KW-0227">DNA damage</keyword>
<keyword evidence="1 8" id="KW-0540">Nuclease</keyword>
<comment type="caution">
    <text evidence="11">The sequence shown here is derived from an EMBL/GenBank/DDBJ whole genome shotgun (WGS) entry which is preliminary data.</text>
</comment>
<dbReference type="EC" id="3.1.-.-" evidence="8"/>
<evidence type="ECO:0000313" key="12">
    <source>
        <dbReference type="Proteomes" id="UP001314263"/>
    </source>
</evidence>
<dbReference type="GO" id="GO:0017108">
    <property type="term" value="F:5'-flap endonuclease activity"/>
    <property type="evidence" value="ECO:0007669"/>
    <property type="project" value="InterPro"/>
</dbReference>
<dbReference type="GO" id="GO:0008821">
    <property type="term" value="F:crossover junction DNA endonuclease activity"/>
    <property type="evidence" value="ECO:0007669"/>
    <property type="project" value="TreeGrafter"/>
</dbReference>
<dbReference type="InterPro" id="IPR048749">
    <property type="entry name" value="SLX1_C"/>
</dbReference>
<comment type="function">
    <text evidence="8">Catalytic subunit of a heterodimeric structure-specific endonuclease that resolves DNA secondary structures generated during DNA repair and recombination. Has endonuclease activity towards branched DNA substrates, introducing single-strand cuts in duplex DNA close to junctions with ss-DNA.</text>
</comment>
<comment type="subcellular location">
    <subcellularLocation>
        <location evidence="8">Nucleus</location>
    </subcellularLocation>
</comment>
<dbReference type="Gene3D" id="3.40.1440.10">
    <property type="entry name" value="GIY-YIG endonuclease"/>
    <property type="match status" value="1"/>
</dbReference>
<dbReference type="InterPro" id="IPR035901">
    <property type="entry name" value="GIY-YIG_endonuc_sf"/>
</dbReference>
<evidence type="ECO:0000256" key="9">
    <source>
        <dbReference type="SAM" id="MobiDB-lite"/>
    </source>
</evidence>
<evidence type="ECO:0000256" key="7">
    <source>
        <dbReference type="ARBA" id="ARBA00023242"/>
    </source>
</evidence>
<protein>
    <recommendedName>
        <fullName evidence="8">Structure-specific endonuclease subunit SLX1 homolog</fullName>
        <ecNumber evidence="8">3.1.-.-</ecNumber>
    </recommendedName>
</protein>
<dbReference type="PANTHER" id="PTHR20208:SF10">
    <property type="entry name" value="STRUCTURE-SPECIFIC ENDONUCLEASE SUBUNIT SLX1"/>
    <property type="match status" value="1"/>
</dbReference>
<dbReference type="PROSITE" id="PS50164">
    <property type="entry name" value="GIY_YIG"/>
    <property type="match status" value="1"/>
</dbReference>
<dbReference type="InterPro" id="IPR027520">
    <property type="entry name" value="Slx1"/>
</dbReference>
<dbReference type="InterPro" id="IPR050381">
    <property type="entry name" value="SLX1_endonuclease"/>
</dbReference>
<sequence length="780" mass="81037">MREFYACYLLRSQSTKSRGKTYIGFTVNPTRRIRQHNGELGAGAWKTKGGRPWSMVLVVYGFPTKIQALQFEWAWQHPDKSKIVRDDVAALMASSKRPGIMGAKGKIKVLSVLLNSEHWRFFPLTLQVLSTDFSPLLHGMPALPDHISIHYGPPEDLPTVVAEDFDEGAIKDCDSDAEAAAQAPSAAGTGINGSLDADVDLTQDSALGGADCSAGAGNGSLDGAVADLDAKEAREATKLAVRCTLCEEPAKLSWLECPSCTARAHLACLAKHFIETDPLQPGMPVSGACPMCSLTRTWSEALLSQQHVGWNGRRSAKNRPALKADPKLRRAGAARKAEAKRSSSVEGREEASASDMPPQASENPPTGQGRGRGRVRGTRAKSTVASTDPSSTADVGTEDSTGKPAAEGALSKADRKPPTGDGKSRGIRQRKPRASRKPSSPTSTPTAEALQETDRPVPAKAGADTVPGPAAANQPALGSAKPKVRKPSGRRKALAKVASSGESSEDALNAGRAGAVSHGAGLSTETGKDVGIPLHASSPAGTHLAASQGASSEQCWMAPAEDAWCYIASSPEAPNVQGSSHPGALHLSQKQDHSVGLAGRAGDVSKAALRVCSTRKADLAGEGVQPPISLLSSDSEDGRAVGLECRTAASAAGQSETLGKRGRSARKGAPSGQPAQKSPHACPCNSTAAASRPALASAAGLPVPGETPLPYKMARKLQLSCAEETALGEAAAESSPIWLPSPAPLRRRLESAMAEKPCLCASDGSRNPLPAADVIDIDLS</sequence>
<keyword evidence="7 8" id="KW-0539">Nucleus</keyword>
<feature type="compositionally biased region" description="Basic residues" evidence="9">
    <location>
        <begin position="425"/>
        <end position="436"/>
    </location>
</feature>
<evidence type="ECO:0000256" key="3">
    <source>
        <dbReference type="ARBA" id="ARBA00022763"/>
    </source>
</evidence>
<evidence type="ECO:0000256" key="4">
    <source>
        <dbReference type="ARBA" id="ARBA00022801"/>
    </source>
</evidence>
<feature type="compositionally biased region" description="Basic residues" evidence="9">
    <location>
        <begin position="482"/>
        <end position="494"/>
    </location>
</feature>
<keyword evidence="2 8" id="KW-0255">Endonuclease</keyword>
<keyword evidence="4 8" id="KW-0378">Hydrolase</keyword>
<feature type="domain" description="GIY-YIG" evidence="10">
    <location>
        <begin position="3"/>
        <end position="85"/>
    </location>
</feature>
<comment type="caution">
    <text evidence="8">Lacks conserved residue(s) required for the propagation of feature annotation.</text>
</comment>
<feature type="region of interest" description="Disordered" evidence="9">
    <location>
        <begin position="651"/>
        <end position="686"/>
    </location>
</feature>
<comment type="similarity">
    <text evidence="8">Belongs to the SLX1 family.</text>
</comment>
<dbReference type="PANTHER" id="PTHR20208">
    <property type="entry name" value="STRUCTURE-SPECIFIC ENDONUCLEASE SUBUNIT SLX1"/>
    <property type="match status" value="1"/>
</dbReference>
<feature type="compositionally biased region" description="Basic and acidic residues" evidence="9">
    <location>
        <begin position="335"/>
        <end position="351"/>
    </location>
</feature>
<dbReference type="CDD" id="cd10455">
    <property type="entry name" value="GIY-YIG_SLX1"/>
    <property type="match status" value="1"/>
</dbReference>
<name>A0AAV1IAM0_9CHLO</name>
<reference evidence="11 12" key="1">
    <citation type="submission" date="2023-10" db="EMBL/GenBank/DDBJ databases">
        <authorList>
            <person name="Maclean D."/>
            <person name="Macfadyen A."/>
        </authorList>
    </citation>
    <scope>NUCLEOTIDE SEQUENCE [LARGE SCALE GENOMIC DNA]</scope>
</reference>
<evidence type="ECO:0000259" key="10">
    <source>
        <dbReference type="PROSITE" id="PS50164"/>
    </source>
</evidence>
<dbReference type="SUPFAM" id="SSF82771">
    <property type="entry name" value="GIY-YIG endonuclease"/>
    <property type="match status" value="1"/>
</dbReference>
<feature type="region of interest" description="Disordered" evidence="9">
    <location>
        <begin position="309"/>
        <end position="545"/>
    </location>
</feature>
<dbReference type="AlphaFoldDB" id="A0AAV1IAM0"/>
<accession>A0AAV1IAM0</accession>
<dbReference type="InterPro" id="IPR000305">
    <property type="entry name" value="GIY-YIG_endonuc"/>
</dbReference>
<evidence type="ECO:0000256" key="8">
    <source>
        <dbReference type="HAMAP-Rule" id="MF_03100"/>
    </source>
</evidence>
<gene>
    <name evidence="11" type="ORF">CVIRNUC_006184</name>
</gene>
<dbReference type="Proteomes" id="UP001314263">
    <property type="component" value="Unassembled WGS sequence"/>
</dbReference>
<evidence type="ECO:0000256" key="5">
    <source>
        <dbReference type="ARBA" id="ARBA00023172"/>
    </source>
</evidence>
<feature type="compositionally biased region" description="Polar residues" evidence="9">
    <location>
        <begin position="380"/>
        <end position="394"/>
    </location>
</feature>
<dbReference type="Pfam" id="PF21202">
    <property type="entry name" value="SLX1_C"/>
    <property type="match status" value="1"/>
</dbReference>
<dbReference type="EMBL" id="CAUYUE010000007">
    <property type="protein sequence ID" value="CAK0782989.1"/>
    <property type="molecule type" value="Genomic_DNA"/>
</dbReference>
<keyword evidence="5 8" id="KW-0233">DNA recombination</keyword>
<organism evidence="11 12">
    <name type="scientific">Coccomyxa viridis</name>
    <dbReference type="NCBI Taxonomy" id="1274662"/>
    <lineage>
        <taxon>Eukaryota</taxon>
        <taxon>Viridiplantae</taxon>
        <taxon>Chlorophyta</taxon>
        <taxon>core chlorophytes</taxon>
        <taxon>Trebouxiophyceae</taxon>
        <taxon>Trebouxiophyceae incertae sedis</taxon>
        <taxon>Coccomyxaceae</taxon>
        <taxon>Coccomyxa</taxon>
    </lineage>
</organism>
<evidence type="ECO:0000313" key="11">
    <source>
        <dbReference type="EMBL" id="CAK0782989.1"/>
    </source>
</evidence>
<keyword evidence="12" id="KW-1185">Reference proteome</keyword>
<dbReference type="GO" id="GO:0033557">
    <property type="term" value="C:Slx1-Slx4 complex"/>
    <property type="evidence" value="ECO:0007669"/>
    <property type="project" value="UniProtKB-UniRule"/>
</dbReference>
<dbReference type="InterPro" id="IPR013083">
    <property type="entry name" value="Znf_RING/FYVE/PHD"/>
</dbReference>
<feature type="compositionally biased region" description="Low complexity" evidence="9">
    <location>
        <begin position="437"/>
        <end position="447"/>
    </location>
</feature>
<evidence type="ECO:0000256" key="2">
    <source>
        <dbReference type="ARBA" id="ARBA00022759"/>
    </source>
</evidence>
<comment type="subunit">
    <text evidence="8">Forms a heterodimer with a member of the SLX4 family.</text>
</comment>
<comment type="cofactor">
    <cofactor evidence="8">
        <name>a divalent metal cation</name>
        <dbReference type="ChEBI" id="CHEBI:60240"/>
    </cofactor>
</comment>
<keyword evidence="6 8" id="KW-0234">DNA repair</keyword>
<dbReference type="HAMAP" id="MF_03100">
    <property type="entry name" value="Endonuc_su_Slx1"/>
    <property type="match status" value="1"/>
</dbReference>
<proteinExistence type="inferred from homology"/>
<evidence type="ECO:0000256" key="1">
    <source>
        <dbReference type="ARBA" id="ARBA00022722"/>
    </source>
</evidence>
<dbReference type="Pfam" id="PF01541">
    <property type="entry name" value="GIY-YIG"/>
    <property type="match status" value="1"/>
</dbReference>
<feature type="compositionally biased region" description="Basic and acidic residues" evidence="9">
    <location>
        <begin position="412"/>
        <end position="424"/>
    </location>
</feature>
<evidence type="ECO:0000256" key="6">
    <source>
        <dbReference type="ARBA" id="ARBA00023204"/>
    </source>
</evidence>
<dbReference type="Gene3D" id="3.30.40.10">
    <property type="entry name" value="Zinc/RING finger domain, C3HC4 (zinc finger)"/>
    <property type="match status" value="1"/>
</dbReference>
<dbReference type="GO" id="GO:0000724">
    <property type="term" value="P:double-strand break repair via homologous recombination"/>
    <property type="evidence" value="ECO:0007669"/>
    <property type="project" value="TreeGrafter"/>
</dbReference>